<name>Q1D9S1_MYXXD</name>
<evidence type="ECO:0000256" key="3">
    <source>
        <dbReference type="ARBA" id="ARBA00022438"/>
    </source>
</evidence>
<dbReference type="KEGG" id="mxa:MXAN_2382"/>
<dbReference type="PANTHER" id="PTHR28570:SF3">
    <property type="entry name" value="ASPARTYL AMINOPEPTIDASE"/>
    <property type="match status" value="1"/>
</dbReference>
<reference evidence="11 12" key="1">
    <citation type="journal article" date="2006" name="Proc. Natl. Acad. Sci. U.S.A.">
        <title>Evolution of sensory complexity recorded in a myxobacterial genome.</title>
        <authorList>
            <person name="Goldman B.S."/>
            <person name="Nierman W.C."/>
            <person name="Kaiser D."/>
            <person name="Slater S.C."/>
            <person name="Durkin A.S."/>
            <person name="Eisen J.A."/>
            <person name="Ronning C.M."/>
            <person name="Barbazuk W.B."/>
            <person name="Blanchard M."/>
            <person name="Field C."/>
            <person name="Halling C."/>
            <person name="Hinkle G."/>
            <person name="Iartchuk O."/>
            <person name="Kim H.S."/>
            <person name="Mackenzie C."/>
            <person name="Madupu R."/>
            <person name="Miller N."/>
            <person name="Shvartsbeyn A."/>
            <person name="Sullivan S.A."/>
            <person name="Vaudin M."/>
            <person name="Wiegand R."/>
            <person name="Kaplan H.B."/>
        </authorList>
    </citation>
    <scope>NUCLEOTIDE SEQUENCE [LARGE SCALE GENOMIC DNA]</scope>
    <source>
        <strain evidence="12">DK1622</strain>
    </source>
</reference>
<dbReference type="STRING" id="246197.MXAN_2382"/>
<evidence type="ECO:0000256" key="1">
    <source>
        <dbReference type="ARBA" id="ARBA00001947"/>
    </source>
</evidence>
<keyword evidence="5 9" id="KW-0479">Metal-binding</keyword>
<keyword evidence="7 9" id="KW-0862">Zinc</keyword>
<dbReference type="EC" id="3.4.11.-" evidence="10"/>
<dbReference type="InterPro" id="IPR001948">
    <property type="entry name" value="Peptidase_M18"/>
</dbReference>
<dbReference type="GO" id="GO:0008270">
    <property type="term" value="F:zinc ion binding"/>
    <property type="evidence" value="ECO:0007669"/>
    <property type="project" value="InterPro"/>
</dbReference>
<evidence type="ECO:0000256" key="7">
    <source>
        <dbReference type="ARBA" id="ARBA00022833"/>
    </source>
</evidence>
<dbReference type="EMBL" id="CP000113">
    <property type="protein sequence ID" value="ABF92391.1"/>
    <property type="molecule type" value="Genomic_DNA"/>
</dbReference>
<dbReference type="HOGENOM" id="CLU_019532_2_0_7"/>
<dbReference type="AlphaFoldDB" id="Q1D9S1"/>
<dbReference type="OrthoDB" id="5288740at2"/>
<keyword evidence="4 9" id="KW-0645">Protease</keyword>
<evidence type="ECO:0000256" key="8">
    <source>
        <dbReference type="ARBA" id="ARBA00023049"/>
    </source>
</evidence>
<dbReference type="Gene3D" id="2.30.250.10">
    <property type="entry name" value="Aminopeptidase i, Domain 2"/>
    <property type="match status" value="1"/>
</dbReference>
<dbReference type="EnsemblBacteria" id="ABF92391">
    <property type="protein sequence ID" value="ABF92391"/>
    <property type="gene ID" value="MXAN_2382"/>
</dbReference>
<keyword evidence="12" id="KW-1185">Reference proteome</keyword>
<evidence type="ECO:0000313" key="11">
    <source>
        <dbReference type="EMBL" id="ABF92391.1"/>
    </source>
</evidence>
<keyword evidence="8 9" id="KW-0482">Metalloprotease</keyword>
<dbReference type="Gene3D" id="3.40.630.10">
    <property type="entry name" value="Zn peptidases"/>
    <property type="match status" value="1"/>
</dbReference>
<dbReference type="PANTHER" id="PTHR28570">
    <property type="entry name" value="ASPARTYL AMINOPEPTIDASE"/>
    <property type="match status" value="1"/>
</dbReference>
<dbReference type="eggNOG" id="COG1362">
    <property type="taxonomic scope" value="Bacteria"/>
</dbReference>
<evidence type="ECO:0000256" key="2">
    <source>
        <dbReference type="ARBA" id="ARBA00008290"/>
    </source>
</evidence>
<dbReference type="Pfam" id="PF02127">
    <property type="entry name" value="Peptidase_M18"/>
    <property type="match status" value="1"/>
</dbReference>
<dbReference type="GO" id="GO:0008237">
    <property type="term" value="F:metallopeptidase activity"/>
    <property type="evidence" value="ECO:0007669"/>
    <property type="project" value="UniProtKB-KW"/>
</dbReference>
<accession>Q1D9S1</accession>
<evidence type="ECO:0000256" key="6">
    <source>
        <dbReference type="ARBA" id="ARBA00022801"/>
    </source>
</evidence>
<protein>
    <recommendedName>
        <fullName evidence="10">M18 family aminopeptidase</fullName>
        <ecNumber evidence="10">3.4.11.-</ecNumber>
    </recommendedName>
</protein>
<proteinExistence type="inferred from homology"/>
<comment type="cofactor">
    <cofactor evidence="1 10">
        <name>Zn(2+)</name>
        <dbReference type="ChEBI" id="CHEBI:29105"/>
    </cofactor>
</comment>
<dbReference type="GO" id="GO:0006508">
    <property type="term" value="P:proteolysis"/>
    <property type="evidence" value="ECO:0007669"/>
    <property type="project" value="UniProtKB-KW"/>
</dbReference>
<evidence type="ECO:0000256" key="9">
    <source>
        <dbReference type="RuleBase" id="RU004386"/>
    </source>
</evidence>
<dbReference type="GO" id="GO:0005737">
    <property type="term" value="C:cytoplasm"/>
    <property type="evidence" value="ECO:0007669"/>
    <property type="project" value="UniProtKB-ARBA"/>
</dbReference>
<dbReference type="SUPFAM" id="SSF53187">
    <property type="entry name" value="Zn-dependent exopeptidases"/>
    <property type="match status" value="1"/>
</dbReference>
<dbReference type="SUPFAM" id="SSF101821">
    <property type="entry name" value="Aminopeptidase/glucanase lid domain"/>
    <property type="match status" value="1"/>
</dbReference>
<comment type="similarity">
    <text evidence="2 9">Belongs to the peptidase M18 family.</text>
</comment>
<keyword evidence="6 9" id="KW-0378">Hydrolase</keyword>
<keyword evidence="3 9" id="KW-0031">Aminopeptidase</keyword>
<evidence type="ECO:0000256" key="10">
    <source>
        <dbReference type="RuleBase" id="RU004387"/>
    </source>
</evidence>
<dbReference type="Proteomes" id="UP000002402">
    <property type="component" value="Chromosome"/>
</dbReference>
<dbReference type="InterPro" id="IPR023358">
    <property type="entry name" value="Peptidase_M18_dom2"/>
</dbReference>
<sequence length="450" mass="48431">MAAGPDGVSLGRPMSPIDTDALAGDLLEYIDASPTPYHAVRESARRLTQAGYRQLDEREPWAPEPGARVFITRGDTSIAAFHLGTQPVDRAGFRLVGSHTDSPNLRVKPNAAVTKNGYQQLGVEIYGGVLLHTWTDRDLSLAGRVMVMVEGRPQRHLVDFRRPLLRVPNLAIHLNRGVNSDGLKLNAQEHMVPVLGLERAGVAELHGLLLEELAKGGVKAQAGDILGYDLCLYDLQPSIRSGAHGEFLHAPRLDNLASCHASLSALLSSSEPREATSGVILFDHEEVGSRSAQGAASPFLRTLLERLTLAHSDGKPDAFHRAIAHSFLVSADMAHAIHPNYPSLHEPKHQPHMGAGPVIKSNVNQSYATDGESWAFFTALCREAGVTPQHFVTRTDLGCGSTIGPISAGQLGIRTVDVGNPMLSMHSIREMACATDVAQMVAVLSRLFAS</sequence>
<organism evidence="11 12">
    <name type="scientific">Myxococcus xanthus (strain DK1622)</name>
    <dbReference type="NCBI Taxonomy" id="246197"/>
    <lineage>
        <taxon>Bacteria</taxon>
        <taxon>Pseudomonadati</taxon>
        <taxon>Myxococcota</taxon>
        <taxon>Myxococcia</taxon>
        <taxon>Myxococcales</taxon>
        <taxon>Cystobacterineae</taxon>
        <taxon>Myxococcaceae</taxon>
        <taxon>Myxococcus</taxon>
    </lineage>
</organism>
<dbReference type="NCBIfam" id="NF002759">
    <property type="entry name" value="PRK02813.1"/>
    <property type="match status" value="1"/>
</dbReference>
<dbReference type="GO" id="GO:0004177">
    <property type="term" value="F:aminopeptidase activity"/>
    <property type="evidence" value="ECO:0007669"/>
    <property type="project" value="UniProtKB-KW"/>
</dbReference>
<gene>
    <name evidence="11" type="ordered locus">MXAN_2382</name>
</gene>
<dbReference type="CDD" id="cd05658">
    <property type="entry name" value="M18_DAP"/>
    <property type="match status" value="1"/>
</dbReference>
<evidence type="ECO:0000256" key="4">
    <source>
        <dbReference type="ARBA" id="ARBA00022670"/>
    </source>
</evidence>
<evidence type="ECO:0000256" key="5">
    <source>
        <dbReference type="ARBA" id="ARBA00022723"/>
    </source>
</evidence>
<dbReference type="PRINTS" id="PR00932">
    <property type="entry name" value="AMINO1PTASE"/>
</dbReference>
<evidence type="ECO:0000313" key="12">
    <source>
        <dbReference type="Proteomes" id="UP000002402"/>
    </source>
</evidence>